<feature type="compositionally biased region" description="Basic and acidic residues" evidence="1">
    <location>
        <begin position="296"/>
        <end position="309"/>
    </location>
</feature>
<dbReference type="AlphaFoldDB" id="A0AAI8PM92"/>
<name>A0AAI8PM92_9ACTN</name>
<dbReference type="KEGG" id="sge:DWG14_03326"/>
<evidence type="ECO:0000313" key="3">
    <source>
        <dbReference type="Proteomes" id="UP000265765"/>
    </source>
</evidence>
<feature type="compositionally biased region" description="Basic and acidic residues" evidence="1">
    <location>
        <begin position="265"/>
        <end position="280"/>
    </location>
</feature>
<reference evidence="2 3" key="1">
    <citation type="submission" date="2018-09" db="EMBL/GenBank/DDBJ databases">
        <title>Production of Trimethoprim by Streptomyces sp. 3E-1.</title>
        <authorList>
            <person name="Kang H.J."/>
            <person name="Kim S.B."/>
        </authorList>
    </citation>
    <scope>NUCLEOTIDE SEQUENCE [LARGE SCALE GENOMIC DNA]</scope>
    <source>
        <strain evidence="2 3">3E-1</strain>
    </source>
</reference>
<sequence length="309" mass="30935">MLRGVSGRRALHLGLLLGGLLVLGFLCGEQAHAADGVGALPVKAPVRSLTLPTAPKVMDSGSDADNGTHSRSTEPPAAPVGASKVLQPVTEGITTVVSDGVVRPVGDLVETVTTGLTETVGLPPVQSLPELPSLPTLPSFPDIPQSPSWPTVPTAPEIPSAPSLPAPVPAPPVASAPQPGAGDHSKAEPAESAPSTSSGAAYGPWFTGRDSLTEPAVLGSTQHDSPQRASGHPTDSPSTAPADQQLPSDGQGGALSGKPAVDSGSSRHGDAHAVTLDHRAPLRLVPGAAADVDAAGTRDSHRDIPVFPG</sequence>
<dbReference type="Proteomes" id="UP000265765">
    <property type="component" value="Chromosome"/>
</dbReference>
<feature type="compositionally biased region" description="Pro residues" evidence="1">
    <location>
        <begin position="162"/>
        <end position="174"/>
    </location>
</feature>
<accession>A0AAI8PM92</accession>
<evidence type="ECO:0000313" key="2">
    <source>
        <dbReference type="EMBL" id="AYC39093.1"/>
    </source>
</evidence>
<protein>
    <submittedName>
        <fullName evidence="2">IgA FC receptor</fullName>
    </submittedName>
</protein>
<gene>
    <name evidence="2" type="primary">bag_2</name>
    <name evidence="2" type="ORF">DWG14_03326</name>
</gene>
<feature type="compositionally biased region" description="Polar residues" evidence="1">
    <location>
        <begin position="219"/>
        <end position="248"/>
    </location>
</feature>
<feature type="region of interest" description="Disordered" evidence="1">
    <location>
        <begin position="290"/>
        <end position="309"/>
    </location>
</feature>
<feature type="region of interest" description="Disordered" evidence="1">
    <location>
        <begin position="53"/>
        <end position="85"/>
    </location>
</feature>
<keyword evidence="2" id="KW-0675">Receptor</keyword>
<dbReference type="EMBL" id="CP032427">
    <property type="protein sequence ID" value="AYC39093.1"/>
    <property type="molecule type" value="Genomic_DNA"/>
</dbReference>
<feature type="compositionally biased region" description="Low complexity" evidence="1">
    <location>
        <begin position="190"/>
        <end position="201"/>
    </location>
</feature>
<evidence type="ECO:0000256" key="1">
    <source>
        <dbReference type="SAM" id="MobiDB-lite"/>
    </source>
</evidence>
<feature type="region of interest" description="Disordered" evidence="1">
    <location>
        <begin position="136"/>
        <end position="284"/>
    </location>
</feature>
<proteinExistence type="predicted"/>
<organism evidence="2 3">
    <name type="scientific">Streptomyces griseorubiginosus</name>
    <dbReference type="NCBI Taxonomy" id="67304"/>
    <lineage>
        <taxon>Bacteria</taxon>
        <taxon>Bacillati</taxon>
        <taxon>Actinomycetota</taxon>
        <taxon>Actinomycetes</taxon>
        <taxon>Kitasatosporales</taxon>
        <taxon>Streptomycetaceae</taxon>
        <taxon>Streptomyces</taxon>
    </lineage>
</organism>